<evidence type="ECO:0000313" key="2">
    <source>
        <dbReference type="Proteomes" id="UP001054837"/>
    </source>
</evidence>
<evidence type="ECO:0000313" key="1">
    <source>
        <dbReference type="EMBL" id="GIY78671.1"/>
    </source>
</evidence>
<accession>A0AAV4W864</accession>
<reference evidence="1 2" key="1">
    <citation type="submission" date="2021-06" db="EMBL/GenBank/DDBJ databases">
        <title>Caerostris darwini draft genome.</title>
        <authorList>
            <person name="Kono N."/>
            <person name="Arakawa K."/>
        </authorList>
    </citation>
    <scope>NUCLEOTIDE SEQUENCE [LARGE SCALE GENOMIC DNA]</scope>
</reference>
<organism evidence="1 2">
    <name type="scientific">Caerostris darwini</name>
    <dbReference type="NCBI Taxonomy" id="1538125"/>
    <lineage>
        <taxon>Eukaryota</taxon>
        <taxon>Metazoa</taxon>
        <taxon>Ecdysozoa</taxon>
        <taxon>Arthropoda</taxon>
        <taxon>Chelicerata</taxon>
        <taxon>Arachnida</taxon>
        <taxon>Araneae</taxon>
        <taxon>Araneomorphae</taxon>
        <taxon>Entelegynae</taxon>
        <taxon>Araneoidea</taxon>
        <taxon>Araneidae</taxon>
        <taxon>Caerostris</taxon>
    </lineage>
</organism>
<dbReference type="Proteomes" id="UP001054837">
    <property type="component" value="Unassembled WGS sequence"/>
</dbReference>
<dbReference type="EMBL" id="BPLQ01014265">
    <property type="protein sequence ID" value="GIY78671.1"/>
    <property type="molecule type" value="Genomic_DNA"/>
</dbReference>
<gene>
    <name evidence="1" type="ORF">CDAR_520481</name>
</gene>
<dbReference type="AlphaFoldDB" id="A0AAV4W864"/>
<name>A0AAV4W864_9ARAC</name>
<sequence length="105" mass="12173">MKLKKVYLKSLTSFYFVKNPPSRYLNDFKFQLQVSISNDPGYLNPLAPGHFIIGTALNNIPKPNLTSDKITLAERWKTTQQLGIMFLKASRNISQWITFDNYEDK</sequence>
<protein>
    <submittedName>
        <fullName evidence="1">Uncharacterized protein</fullName>
    </submittedName>
</protein>
<keyword evidence="2" id="KW-1185">Reference proteome</keyword>
<comment type="caution">
    <text evidence="1">The sequence shown here is derived from an EMBL/GenBank/DDBJ whole genome shotgun (WGS) entry which is preliminary data.</text>
</comment>
<proteinExistence type="predicted"/>